<keyword evidence="7 15" id="KW-0812">Transmembrane</keyword>
<dbReference type="PANTHER" id="PTHR10806">
    <property type="entry name" value="SIGNAL PEPTIDASE COMPLEX CATALYTIC SUBUNIT SEC11"/>
    <property type="match status" value="1"/>
</dbReference>
<evidence type="ECO:0000313" key="17">
    <source>
        <dbReference type="Proteomes" id="UP001146351"/>
    </source>
</evidence>
<keyword evidence="12 15" id="KW-0472">Membrane</keyword>
<evidence type="ECO:0000256" key="7">
    <source>
        <dbReference type="ARBA" id="ARBA00022692"/>
    </source>
</evidence>
<keyword evidence="17" id="KW-1185">Reference proteome</keyword>
<evidence type="ECO:0000256" key="12">
    <source>
        <dbReference type="ARBA" id="ARBA00023136"/>
    </source>
</evidence>
<evidence type="ECO:0000256" key="8">
    <source>
        <dbReference type="ARBA" id="ARBA00022801"/>
    </source>
</evidence>
<dbReference type="PANTHER" id="PTHR10806:SF6">
    <property type="entry name" value="SIGNAL PEPTIDASE COMPLEX CATALYTIC SUBUNIT SEC11"/>
    <property type="match status" value="1"/>
</dbReference>
<dbReference type="AlphaFoldDB" id="A0A9W9LW42"/>
<reference evidence="16" key="2">
    <citation type="journal article" date="2023" name="IMA Fungus">
        <title>Comparative genomic study of the Penicillium genus elucidates a diverse pangenome and 15 lateral gene transfer events.</title>
        <authorList>
            <person name="Petersen C."/>
            <person name="Sorensen T."/>
            <person name="Nielsen M.R."/>
            <person name="Sondergaard T.E."/>
            <person name="Sorensen J.L."/>
            <person name="Fitzpatrick D.A."/>
            <person name="Frisvad J.C."/>
            <person name="Nielsen K.L."/>
        </authorList>
    </citation>
    <scope>NUCLEOTIDE SEQUENCE</scope>
    <source>
        <strain evidence="16">IBT 21917</strain>
    </source>
</reference>
<dbReference type="OrthoDB" id="10257561at2759"/>
<evidence type="ECO:0000256" key="4">
    <source>
        <dbReference type="ARBA" id="ARBA00013208"/>
    </source>
</evidence>
<dbReference type="PROSITE" id="PS00761">
    <property type="entry name" value="SPASE_I_3"/>
    <property type="match status" value="1"/>
</dbReference>
<dbReference type="InterPro" id="IPR019756">
    <property type="entry name" value="Pept_S26A_signal_pept_1_Ser-AS"/>
</dbReference>
<dbReference type="GO" id="GO:0006465">
    <property type="term" value="P:signal peptide processing"/>
    <property type="evidence" value="ECO:0007669"/>
    <property type="project" value="UniProtKB-UniRule"/>
</dbReference>
<dbReference type="NCBIfam" id="TIGR02228">
    <property type="entry name" value="sigpep_I_arch"/>
    <property type="match status" value="1"/>
</dbReference>
<evidence type="ECO:0000256" key="15">
    <source>
        <dbReference type="RuleBase" id="RU362047"/>
    </source>
</evidence>
<reference evidence="16" key="1">
    <citation type="submission" date="2022-11" db="EMBL/GenBank/DDBJ databases">
        <authorList>
            <person name="Petersen C."/>
        </authorList>
    </citation>
    <scope>NUCLEOTIDE SEQUENCE</scope>
    <source>
        <strain evidence="16">IBT 21917</strain>
    </source>
</reference>
<comment type="similarity">
    <text evidence="3 15">Belongs to the peptidase S26B family.</text>
</comment>
<comment type="function">
    <text evidence="13">Catalytic component of the signal peptidase complex (SPC) which catalyzes the cleavage of N-terminal signal sequences from nascent proteins as they are translocated into the lumen of the endoplasmic reticulum. Specifically cleaves N-terminal signal peptides that contain a hydrophobic alpha-helix (h-region) shorter than 18-20 amino acids.</text>
</comment>
<proteinExistence type="inferred from homology"/>
<accession>A0A9W9LW42</accession>
<dbReference type="InterPro" id="IPR001733">
    <property type="entry name" value="Peptidase_S26B"/>
</dbReference>
<evidence type="ECO:0000256" key="13">
    <source>
        <dbReference type="ARBA" id="ARBA00045533"/>
    </source>
</evidence>
<evidence type="ECO:0000256" key="2">
    <source>
        <dbReference type="ARBA" id="ARBA00004648"/>
    </source>
</evidence>
<keyword evidence="6 15" id="KW-0645">Protease</keyword>
<feature type="transmembrane region" description="Helical" evidence="15">
    <location>
        <begin position="15"/>
        <end position="34"/>
    </location>
</feature>
<keyword evidence="8 15" id="KW-0378">Hydrolase</keyword>
<organism evidence="16 17">
    <name type="scientific">Penicillium capsulatum</name>
    <dbReference type="NCBI Taxonomy" id="69766"/>
    <lineage>
        <taxon>Eukaryota</taxon>
        <taxon>Fungi</taxon>
        <taxon>Dikarya</taxon>
        <taxon>Ascomycota</taxon>
        <taxon>Pezizomycotina</taxon>
        <taxon>Eurotiomycetes</taxon>
        <taxon>Eurotiomycetidae</taxon>
        <taxon>Eurotiales</taxon>
        <taxon>Aspergillaceae</taxon>
        <taxon>Penicillium</taxon>
    </lineage>
</organism>
<gene>
    <name evidence="16" type="ORF">N7492_003446</name>
</gene>
<dbReference type="PRINTS" id="PR00728">
    <property type="entry name" value="SIGNALPTASE"/>
</dbReference>
<evidence type="ECO:0000256" key="3">
    <source>
        <dbReference type="ARBA" id="ARBA00011035"/>
    </source>
</evidence>
<dbReference type="InterPro" id="IPR036286">
    <property type="entry name" value="LexA/Signal_pep-like_sf"/>
</dbReference>
<evidence type="ECO:0000256" key="10">
    <source>
        <dbReference type="ARBA" id="ARBA00022968"/>
    </source>
</evidence>
<evidence type="ECO:0000256" key="5">
    <source>
        <dbReference type="ARBA" id="ARBA00019685"/>
    </source>
</evidence>
<dbReference type="EC" id="3.4.21.89" evidence="4 15"/>
<evidence type="ECO:0000256" key="9">
    <source>
        <dbReference type="ARBA" id="ARBA00022824"/>
    </source>
</evidence>
<evidence type="ECO:0000256" key="6">
    <source>
        <dbReference type="ARBA" id="ARBA00022670"/>
    </source>
</evidence>
<keyword evidence="9 15" id="KW-0256">Endoplasmic reticulum</keyword>
<evidence type="ECO:0000313" key="16">
    <source>
        <dbReference type="EMBL" id="KAJ5180236.1"/>
    </source>
</evidence>
<dbReference type="EMBL" id="JAPQKO010000002">
    <property type="protein sequence ID" value="KAJ5180236.1"/>
    <property type="molecule type" value="Genomic_DNA"/>
</dbReference>
<comment type="subunit">
    <text evidence="14">Component of the signal peptidase complex (SPC) composed of a catalytic subunit SEC11 and three accessory subunits SPC1, SPC2 and SPC3. The complex induces a local thinning of the ER membrane which is used to measure the length of the signal peptide (SP) h-region of protein substrates. This ensures the selectivity of the complex towards h-regions shorter than 18-20 amino acids. SPC associates with the translocon complex.</text>
</comment>
<evidence type="ECO:0000256" key="1">
    <source>
        <dbReference type="ARBA" id="ARBA00000677"/>
    </source>
</evidence>
<dbReference type="InterPro" id="IPR019533">
    <property type="entry name" value="Peptidase_S26"/>
</dbReference>
<dbReference type="PROSITE" id="PS00501">
    <property type="entry name" value="SPASE_I_1"/>
    <property type="match status" value="1"/>
</dbReference>
<dbReference type="Proteomes" id="UP001146351">
    <property type="component" value="Unassembled WGS sequence"/>
</dbReference>
<dbReference type="InterPro" id="IPR019758">
    <property type="entry name" value="Pept_S26A_signal_pept_1_CS"/>
</dbReference>
<dbReference type="SUPFAM" id="SSF51306">
    <property type="entry name" value="LexA/Signal peptidase"/>
    <property type="match status" value="1"/>
</dbReference>
<dbReference type="GO" id="GO:0009003">
    <property type="term" value="F:signal peptidase activity"/>
    <property type="evidence" value="ECO:0007669"/>
    <property type="project" value="UniProtKB-EC"/>
</dbReference>
<name>A0A9W9LW42_9EURO</name>
<keyword evidence="10 15" id="KW-0735">Signal-anchor</keyword>
<dbReference type="GO" id="GO:0004252">
    <property type="term" value="F:serine-type endopeptidase activity"/>
    <property type="evidence" value="ECO:0007669"/>
    <property type="project" value="InterPro"/>
</dbReference>
<evidence type="ECO:0000256" key="14">
    <source>
        <dbReference type="ARBA" id="ARBA00047037"/>
    </source>
</evidence>
<keyword evidence="11 15" id="KW-1133">Transmembrane helix</keyword>
<comment type="caution">
    <text evidence="16">The sequence shown here is derived from an EMBL/GenBank/DDBJ whole genome shotgun (WGS) entry which is preliminary data.</text>
</comment>
<protein>
    <recommendedName>
        <fullName evidence="5 15">Signal peptidase complex catalytic subunit SEC11</fullName>
        <ecNumber evidence="4 15">3.4.21.89</ecNumber>
    </recommendedName>
</protein>
<dbReference type="GO" id="GO:0005787">
    <property type="term" value="C:signal peptidase complex"/>
    <property type="evidence" value="ECO:0007669"/>
    <property type="project" value="TreeGrafter"/>
</dbReference>
<comment type="catalytic activity">
    <reaction evidence="1 15">
        <text>Cleavage of hydrophobic, N-terminal signal or leader sequences from secreted and periplasmic proteins.</text>
        <dbReference type="EC" id="3.4.21.89"/>
    </reaction>
</comment>
<comment type="subcellular location">
    <subcellularLocation>
        <location evidence="2">Endoplasmic reticulum membrane</location>
        <topology evidence="2">Single-pass type II membrane protein</topology>
    </subcellularLocation>
</comment>
<sequence>MATQKRYRTHLDSTLWVLLCITVPFMIWKALIVITGSPSPIVVVISESMAPAFHRGDLLFLWNRQPWIHAGEIPVCWFPGNPLPMVHRAIKIVTLDNFTQGILTKGDNNLLDDVSLYPEGRTLVSREEIFGIVKGFLPGIGYISIAMQEHRWIQDVFFGASMLFSLS</sequence>
<evidence type="ECO:0000256" key="11">
    <source>
        <dbReference type="ARBA" id="ARBA00022989"/>
    </source>
</evidence>
<dbReference type="CDD" id="cd06530">
    <property type="entry name" value="S26_SPase_I"/>
    <property type="match status" value="1"/>
</dbReference>